<dbReference type="HOGENOM" id="CLU_2664602_0_0_9"/>
<keyword evidence="1" id="KW-0812">Transmembrane</keyword>
<sequence>MNEKYEKKLDSIFQVVKFLGVFLIGVFGIDIKSLSIISQEGKIWVTCSMIGLSVCAILLIIVALMYLAETNRIYK</sequence>
<dbReference type="PATRIC" id="fig|999411.4.peg.3133"/>
<evidence type="ECO:0000313" key="2">
    <source>
        <dbReference type="EMBL" id="ENY99477.1"/>
    </source>
</evidence>
<evidence type="ECO:0000313" key="3">
    <source>
        <dbReference type="Proteomes" id="UP000013097"/>
    </source>
</evidence>
<reference evidence="2 3" key="1">
    <citation type="submission" date="2013-01" db="EMBL/GenBank/DDBJ databases">
        <title>The Genome Sequence of Clostridium colicanis 209318.</title>
        <authorList>
            <consortium name="The Broad Institute Genome Sequencing Platform"/>
            <person name="Earl A."/>
            <person name="Ward D."/>
            <person name="Feldgarden M."/>
            <person name="Gevers D."/>
            <person name="Courvalin P."/>
            <person name="Lambert T."/>
            <person name="Walker B."/>
            <person name="Young S.K."/>
            <person name="Zeng Q."/>
            <person name="Gargeya S."/>
            <person name="Fitzgerald M."/>
            <person name="Haas B."/>
            <person name="Abouelleil A."/>
            <person name="Alvarado L."/>
            <person name="Arachchi H.M."/>
            <person name="Berlin A.M."/>
            <person name="Chapman S.B."/>
            <person name="Dewar J."/>
            <person name="Goldberg J."/>
            <person name="Griggs A."/>
            <person name="Gujja S."/>
            <person name="Hansen M."/>
            <person name="Howarth C."/>
            <person name="Imamovic A."/>
            <person name="Larimer J."/>
            <person name="McCowan C."/>
            <person name="Murphy C."/>
            <person name="Neiman D."/>
            <person name="Pearson M."/>
            <person name="Priest M."/>
            <person name="Roberts A."/>
            <person name="Saif S."/>
            <person name="Shea T."/>
            <person name="Sisk P."/>
            <person name="Sykes S."/>
            <person name="Wortman J."/>
            <person name="Nusbaum C."/>
            <person name="Birren B."/>
        </authorList>
    </citation>
    <scope>NUCLEOTIDE SEQUENCE [LARGE SCALE GENOMIC DNA]</scope>
    <source>
        <strain evidence="2 3">209318</strain>
    </source>
</reference>
<keyword evidence="3" id="KW-1185">Reference proteome</keyword>
<dbReference type="EMBL" id="AGYT01000021">
    <property type="protein sequence ID" value="ENY99477.1"/>
    <property type="molecule type" value="Genomic_DNA"/>
</dbReference>
<gene>
    <name evidence="2" type="ORF">HMPREF1092_03218</name>
</gene>
<evidence type="ECO:0000256" key="1">
    <source>
        <dbReference type="SAM" id="Phobius"/>
    </source>
</evidence>
<proteinExistence type="predicted"/>
<feature type="transmembrane region" description="Helical" evidence="1">
    <location>
        <begin position="43"/>
        <end position="68"/>
    </location>
</feature>
<organism evidence="2 3">
    <name type="scientific">Clostridium thermobutyricum</name>
    <dbReference type="NCBI Taxonomy" id="29372"/>
    <lineage>
        <taxon>Bacteria</taxon>
        <taxon>Bacillati</taxon>
        <taxon>Bacillota</taxon>
        <taxon>Clostridia</taxon>
        <taxon>Eubacteriales</taxon>
        <taxon>Clostridiaceae</taxon>
        <taxon>Clostridium</taxon>
    </lineage>
</organism>
<comment type="caution">
    <text evidence="2">The sequence shown here is derived from an EMBL/GenBank/DDBJ whole genome shotgun (WGS) entry which is preliminary data.</text>
</comment>
<protein>
    <submittedName>
        <fullName evidence="2">Uncharacterized protein</fullName>
    </submittedName>
</protein>
<dbReference type="Proteomes" id="UP000013097">
    <property type="component" value="Unassembled WGS sequence"/>
</dbReference>
<keyword evidence="1" id="KW-1133">Transmembrane helix</keyword>
<dbReference type="RefSeq" id="WP_002599658.1">
    <property type="nucleotide sequence ID" value="NZ_KB850959.1"/>
</dbReference>
<accession>N9XIE6</accession>
<keyword evidence="1" id="KW-0472">Membrane</keyword>
<dbReference type="AlphaFoldDB" id="N9XIE6"/>
<name>N9XIE6_9CLOT</name>
<feature type="transmembrane region" description="Helical" evidence="1">
    <location>
        <begin position="12"/>
        <end position="31"/>
    </location>
</feature>